<dbReference type="SUPFAM" id="SSF46785">
    <property type="entry name" value="Winged helix' DNA-binding domain"/>
    <property type="match status" value="1"/>
</dbReference>
<name>A0A7W7Z988_9BACT</name>
<keyword evidence="1" id="KW-0805">Transcription regulation</keyword>
<dbReference type="InterPro" id="IPR036388">
    <property type="entry name" value="WH-like_DNA-bd_sf"/>
</dbReference>
<dbReference type="InterPro" id="IPR036390">
    <property type="entry name" value="WH_DNA-bd_sf"/>
</dbReference>
<evidence type="ECO:0000256" key="1">
    <source>
        <dbReference type="ARBA" id="ARBA00023015"/>
    </source>
</evidence>
<sequence length="242" mass="26675">MAIERWHVAEKKVPQNLILSRLPEGQLATLGRFLVPVDLPLGMRLSEPHQPVEHAYFVLTGLISTDALTSSGESVEVGVIGREGFAGLAGLLGHPQMQHSVQVQGAGHGLRIRLSVLREEFLKGGMLATLVHDFIYLQTVQMSQSVLCNRLHAVEARLARWLLTSADRSESELLMLTQEFLAQMLGSRRSTVTVAAGVLQRQGMIDYKRGKIHIADRAKLEGASCECYQIVKSAYERVLPGE</sequence>
<dbReference type="PANTHER" id="PTHR24567:SF74">
    <property type="entry name" value="HTH-TYPE TRANSCRIPTIONAL REGULATOR ARCR"/>
    <property type="match status" value="1"/>
</dbReference>
<dbReference type="Proteomes" id="UP000540989">
    <property type="component" value="Unassembled WGS sequence"/>
</dbReference>
<dbReference type="InterPro" id="IPR018490">
    <property type="entry name" value="cNMP-bd_dom_sf"/>
</dbReference>
<keyword evidence="2" id="KW-0238">DNA-binding</keyword>
<feature type="domain" description="HTH crp-type" evidence="4">
    <location>
        <begin position="152"/>
        <end position="218"/>
    </location>
</feature>
<dbReference type="SUPFAM" id="SSF51206">
    <property type="entry name" value="cAMP-binding domain-like"/>
    <property type="match status" value="1"/>
</dbReference>
<dbReference type="EMBL" id="JACHIP010000001">
    <property type="protein sequence ID" value="MBB5055575.1"/>
    <property type="molecule type" value="Genomic_DNA"/>
</dbReference>
<organism evidence="5 6">
    <name type="scientific">Granulicella aggregans</name>
    <dbReference type="NCBI Taxonomy" id="474949"/>
    <lineage>
        <taxon>Bacteria</taxon>
        <taxon>Pseudomonadati</taxon>
        <taxon>Acidobacteriota</taxon>
        <taxon>Terriglobia</taxon>
        <taxon>Terriglobales</taxon>
        <taxon>Acidobacteriaceae</taxon>
        <taxon>Granulicella</taxon>
    </lineage>
</organism>
<evidence type="ECO:0000313" key="5">
    <source>
        <dbReference type="EMBL" id="MBB5055575.1"/>
    </source>
</evidence>
<dbReference type="GO" id="GO:0003700">
    <property type="term" value="F:DNA-binding transcription factor activity"/>
    <property type="evidence" value="ECO:0007669"/>
    <property type="project" value="TreeGrafter"/>
</dbReference>
<dbReference type="Gene3D" id="1.10.10.10">
    <property type="entry name" value="Winged helix-like DNA-binding domain superfamily/Winged helix DNA-binding domain"/>
    <property type="match status" value="1"/>
</dbReference>
<dbReference type="InterPro" id="IPR000595">
    <property type="entry name" value="cNMP-bd_dom"/>
</dbReference>
<dbReference type="PANTHER" id="PTHR24567">
    <property type="entry name" value="CRP FAMILY TRANSCRIPTIONAL REGULATORY PROTEIN"/>
    <property type="match status" value="1"/>
</dbReference>
<dbReference type="PROSITE" id="PS51063">
    <property type="entry name" value="HTH_CRP_2"/>
    <property type="match status" value="1"/>
</dbReference>
<keyword evidence="6" id="KW-1185">Reference proteome</keyword>
<dbReference type="Pfam" id="PF13545">
    <property type="entry name" value="HTH_Crp_2"/>
    <property type="match status" value="1"/>
</dbReference>
<dbReference type="InterPro" id="IPR012318">
    <property type="entry name" value="HTH_CRP"/>
</dbReference>
<gene>
    <name evidence="5" type="ORF">HDF16_000244</name>
</gene>
<dbReference type="AlphaFoldDB" id="A0A7W7Z988"/>
<reference evidence="5 6" key="1">
    <citation type="submission" date="2020-08" db="EMBL/GenBank/DDBJ databases">
        <title>Genomic Encyclopedia of Type Strains, Phase IV (KMG-V): Genome sequencing to study the core and pangenomes of soil and plant-associated prokaryotes.</title>
        <authorList>
            <person name="Whitman W."/>
        </authorList>
    </citation>
    <scope>NUCLEOTIDE SEQUENCE [LARGE SCALE GENOMIC DNA]</scope>
    <source>
        <strain evidence="5 6">M8UP14</strain>
    </source>
</reference>
<comment type="caution">
    <text evidence="5">The sequence shown here is derived from an EMBL/GenBank/DDBJ whole genome shotgun (WGS) entry which is preliminary data.</text>
</comment>
<dbReference type="Gene3D" id="2.60.120.10">
    <property type="entry name" value="Jelly Rolls"/>
    <property type="match status" value="1"/>
</dbReference>
<keyword evidence="3" id="KW-0804">Transcription</keyword>
<dbReference type="InterPro" id="IPR050397">
    <property type="entry name" value="Env_Response_Regulators"/>
</dbReference>
<evidence type="ECO:0000313" key="6">
    <source>
        <dbReference type="Proteomes" id="UP000540989"/>
    </source>
</evidence>
<dbReference type="Pfam" id="PF00027">
    <property type="entry name" value="cNMP_binding"/>
    <property type="match status" value="1"/>
</dbReference>
<proteinExistence type="predicted"/>
<evidence type="ECO:0000256" key="3">
    <source>
        <dbReference type="ARBA" id="ARBA00023163"/>
    </source>
</evidence>
<evidence type="ECO:0000256" key="2">
    <source>
        <dbReference type="ARBA" id="ARBA00023125"/>
    </source>
</evidence>
<dbReference type="InterPro" id="IPR014710">
    <property type="entry name" value="RmlC-like_jellyroll"/>
</dbReference>
<protein>
    <submittedName>
        <fullName evidence="5">CRP-like cAMP-binding protein</fullName>
    </submittedName>
</protein>
<evidence type="ECO:0000259" key="4">
    <source>
        <dbReference type="PROSITE" id="PS51063"/>
    </source>
</evidence>
<accession>A0A7W7Z988</accession>
<dbReference type="GO" id="GO:0003677">
    <property type="term" value="F:DNA binding"/>
    <property type="evidence" value="ECO:0007669"/>
    <property type="project" value="UniProtKB-KW"/>
</dbReference>
<dbReference type="GO" id="GO:0005829">
    <property type="term" value="C:cytosol"/>
    <property type="evidence" value="ECO:0007669"/>
    <property type="project" value="TreeGrafter"/>
</dbReference>